<organism evidence="1 2">
    <name type="scientific">Rhodothermus profundi</name>
    <dbReference type="NCBI Taxonomy" id="633813"/>
    <lineage>
        <taxon>Bacteria</taxon>
        <taxon>Pseudomonadati</taxon>
        <taxon>Rhodothermota</taxon>
        <taxon>Rhodothermia</taxon>
        <taxon>Rhodothermales</taxon>
        <taxon>Rhodothermaceae</taxon>
        <taxon>Rhodothermus</taxon>
    </lineage>
</organism>
<dbReference type="STRING" id="633813.SAMN04488087_0740"/>
<dbReference type="Proteomes" id="UP000185812">
    <property type="component" value="Unassembled WGS sequence"/>
</dbReference>
<reference evidence="2" key="1">
    <citation type="submission" date="2016-11" db="EMBL/GenBank/DDBJ databases">
        <authorList>
            <person name="Varghese N."/>
            <person name="Submissions S."/>
        </authorList>
    </citation>
    <scope>NUCLEOTIDE SEQUENCE [LARGE SCALE GENOMIC DNA]</scope>
    <source>
        <strain evidence="2">DSM 22212</strain>
    </source>
</reference>
<name>A0A1M6R7Z7_9BACT</name>
<dbReference type="AlphaFoldDB" id="A0A1M6R7Z7"/>
<protein>
    <submittedName>
        <fullName evidence="1">Uncharacterized protein</fullName>
    </submittedName>
</protein>
<proteinExistence type="predicted"/>
<accession>A0A1M6R7Z7</accession>
<sequence length="79" mass="8666">MIERGLSVGKAALHFGIGPRAEGPHFGTDPTLRQKGVHVLLGLASFSIFLFDEFVNCRVPAWKRGEGFGGKRRRLMLSA</sequence>
<evidence type="ECO:0000313" key="1">
    <source>
        <dbReference type="EMBL" id="SHK28572.1"/>
    </source>
</evidence>
<gene>
    <name evidence="1" type="ORF">SAMN04488087_0740</name>
</gene>
<keyword evidence="2" id="KW-1185">Reference proteome</keyword>
<dbReference type="EMBL" id="FRAU01000002">
    <property type="protein sequence ID" value="SHK28572.1"/>
    <property type="molecule type" value="Genomic_DNA"/>
</dbReference>
<evidence type="ECO:0000313" key="2">
    <source>
        <dbReference type="Proteomes" id="UP000185812"/>
    </source>
</evidence>